<dbReference type="AlphaFoldDB" id="Q0W914"/>
<dbReference type="Proteomes" id="UP000000663">
    <property type="component" value="Chromosome"/>
</dbReference>
<protein>
    <submittedName>
        <fullName evidence="1">Uncharacterized protein</fullName>
    </submittedName>
</protein>
<accession>Q0W914</accession>
<sequence length="87" mass="10214">MVFVKKYPADKLKIISRIRYNLLGKIKRPLEIFMLDVNDLNYPSPFLYEVYHNNKLLHGKNSIVRCRDAISKMKPLVLNGVKVGYYV</sequence>
<name>Q0W914_METAR</name>
<gene>
    <name evidence="1" type="ORF">LRC89</name>
</gene>
<reference evidence="1 2" key="1">
    <citation type="journal article" date="2006" name="Science">
        <title>Genome of rice cluster I archaea -- the key methane producers in the rice rhizosphere.</title>
        <authorList>
            <person name="Erkel C."/>
            <person name="Kube M."/>
            <person name="Reinhardt R."/>
            <person name="Liesack W."/>
        </authorList>
    </citation>
    <scope>NUCLEOTIDE SEQUENCE [LARGE SCALE GENOMIC DNA]</scope>
    <source>
        <strain evidence="2">DSM 22066 / NBRC 105507 / MRE50</strain>
    </source>
</reference>
<organism evidence="1 2">
    <name type="scientific">Methanocella arvoryzae (strain DSM 22066 / NBRC 105507 / MRE50)</name>
    <dbReference type="NCBI Taxonomy" id="351160"/>
    <lineage>
        <taxon>Archaea</taxon>
        <taxon>Methanobacteriati</taxon>
        <taxon>Methanobacteriota</taxon>
        <taxon>Stenosarchaea group</taxon>
        <taxon>Methanomicrobia</taxon>
        <taxon>Methanocellales</taxon>
        <taxon>Methanocellaceae</taxon>
        <taxon>Methanocella</taxon>
    </lineage>
</organism>
<evidence type="ECO:0000313" key="2">
    <source>
        <dbReference type="Proteomes" id="UP000000663"/>
    </source>
</evidence>
<dbReference type="EMBL" id="AM114193">
    <property type="protein sequence ID" value="CAJ35112.1"/>
    <property type="molecule type" value="Genomic_DNA"/>
</dbReference>
<dbReference type="KEGG" id="rci:LRC89"/>
<proteinExistence type="predicted"/>
<dbReference type="eggNOG" id="arCOG02105">
    <property type="taxonomic scope" value="Archaea"/>
</dbReference>
<evidence type="ECO:0000313" key="1">
    <source>
        <dbReference type="EMBL" id="CAJ35112.1"/>
    </source>
</evidence>
<keyword evidence="2" id="KW-1185">Reference proteome</keyword>